<dbReference type="Proteomes" id="UP000765509">
    <property type="component" value="Unassembled WGS sequence"/>
</dbReference>
<feature type="region of interest" description="Disordered" evidence="1">
    <location>
        <begin position="71"/>
        <end position="93"/>
    </location>
</feature>
<name>A0A9Q3CXF2_9BASI</name>
<evidence type="ECO:0000313" key="2">
    <source>
        <dbReference type="EMBL" id="MBW0490835.1"/>
    </source>
</evidence>
<evidence type="ECO:0000313" key="3">
    <source>
        <dbReference type="Proteomes" id="UP000765509"/>
    </source>
</evidence>
<feature type="compositionally biased region" description="Polar residues" evidence="1">
    <location>
        <begin position="84"/>
        <end position="93"/>
    </location>
</feature>
<keyword evidence="3" id="KW-1185">Reference proteome</keyword>
<dbReference type="AlphaFoldDB" id="A0A9Q3CXF2"/>
<protein>
    <submittedName>
        <fullName evidence="2">Uncharacterized protein</fullName>
    </submittedName>
</protein>
<reference evidence="2" key="1">
    <citation type="submission" date="2021-03" db="EMBL/GenBank/DDBJ databases">
        <title>Draft genome sequence of rust myrtle Austropuccinia psidii MF-1, a brazilian biotype.</title>
        <authorList>
            <person name="Quecine M.C."/>
            <person name="Pachon D.M.R."/>
            <person name="Bonatelli M.L."/>
            <person name="Correr F.H."/>
            <person name="Franceschini L.M."/>
            <person name="Leite T.F."/>
            <person name="Margarido G.R.A."/>
            <person name="Almeida C.A."/>
            <person name="Ferrarezi J.A."/>
            <person name="Labate C.A."/>
        </authorList>
    </citation>
    <scope>NUCLEOTIDE SEQUENCE</scope>
    <source>
        <strain evidence="2">MF-1</strain>
    </source>
</reference>
<proteinExistence type="predicted"/>
<sequence length="93" mass="10356">MPGQPSKNANNSLCGRRHPTLHTKILTPVQVPNNPKNCLRQVRLPTIPMQILTPVQAPGAPHAHTYSFKGSQHFRPFLTPGKPPNNSKHFLHD</sequence>
<accession>A0A9Q3CXF2</accession>
<dbReference type="EMBL" id="AVOT02010785">
    <property type="protein sequence ID" value="MBW0490835.1"/>
    <property type="molecule type" value="Genomic_DNA"/>
</dbReference>
<organism evidence="2 3">
    <name type="scientific">Austropuccinia psidii MF-1</name>
    <dbReference type="NCBI Taxonomy" id="1389203"/>
    <lineage>
        <taxon>Eukaryota</taxon>
        <taxon>Fungi</taxon>
        <taxon>Dikarya</taxon>
        <taxon>Basidiomycota</taxon>
        <taxon>Pucciniomycotina</taxon>
        <taxon>Pucciniomycetes</taxon>
        <taxon>Pucciniales</taxon>
        <taxon>Sphaerophragmiaceae</taxon>
        <taxon>Austropuccinia</taxon>
    </lineage>
</organism>
<comment type="caution">
    <text evidence="2">The sequence shown here is derived from an EMBL/GenBank/DDBJ whole genome shotgun (WGS) entry which is preliminary data.</text>
</comment>
<evidence type="ECO:0000256" key="1">
    <source>
        <dbReference type="SAM" id="MobiDB-lite"/>
    </source>
</evidence>
<gene>
    <name evidence="2" type="ORF">O181_030550</name>
</gene>